<dbReference type="GeneTree" id="ENSGT00940000161629"/>
<accession>A0A3Q3D3T0</accession>
<dbReference type="AlphaFoldDB" id="A0A3Q3D3T0"/>
<dbReference type="PANTHER" id="PTHR46375">
    <property type="entry name" value="KELCH REPEAT AND BTB DOMAIN-CONTAINING PROTEIN 13-RELATED"/>
    <property type="match status" value="1"/>
</dbReference>
<evidence type="ECO:0000313" key="1">
    <source>
        <dbReference type="Ensembl" id="ENSHCOP00000001819.1"/>
    </source>
</evidence>
<dbReference type="OMA" id="FCIMVET"/>
<dbReference type="PANTHER" id="PTHR46375:SF6">
    <property type="entry name" value="KELCH REPEAT AND BTB DOMAIN-CONTAINING PROTEIN 13-LIKE"/>
    <property type="match status" value="1"/>
</dbReference>
<dbReference type="Proteomes" id="UP000264820">
    <property type="component" value="Unplaced"/>
</dbReference>
<dbReference type="Ensembl" id="ENSHCOT00000011466.1">
    <property type="protein sequence ID" value="ENSHCOP00000001819.1"/>
    <property type="gene ID" value="ENSHCOG00000000078.1"/>
</dbReference>
<reference evidence="1" key="2">
    <citation type="submission" date="2025-09" db="UniProtKB">
        <authorList>
            <consortium name="Ensembl"/>
        </authorList>
    </citation>
    <scope>IDENTIFICATION</scope>
</reference>
<name>A0A3Q3D3T0_HIPCM</name>
<evidence type="ECO:0000313" key="2">
    <source>
        <dbReference type="Proteomes" id="UP000264820"/>
    </source>
</evidence>
<dbReference type="InterPro" id="IPR052392">
    <property type="entry name" value="Kelch-BTB_domain-containing"/>
</dbReference>
<protein>
    <submittedName>
        <fullName evidence="1">Uncharacterized protein</fullName>
    </submittedName>
</protein>
<reference evidence="1" key="1">
    <citation type="submission" date="2025-08" db="UniProtKB">
        <authorList>
            <consortium name="Ensembl"/>
        </authorList>
    </citation>
    <scope>IDENTIFICATION</scope>
</reference>
<sequence length="128" mass="14391">MVAHRDNLYVMRNGPCDDFLRCLMDCYNLTTAQWTAMPGHYINSKGALFTAMIRGDSALTVKHMLTLEYAIGAHGWKPRRQMKGFPKSGSLRTCLLRLPKTGYTGADRTALCEITPASNWSPFVDARF</sequence>
<keyword evidence="2" id="KW-1185">Reference proteome</keyword>
<organism evidence="1 2">
    <name type="scientific">Hippocampus comes</name>
    <name type="common">Tiger tail seahorse</name>
    <dbReference type="NCBI Taxonomy" id="109280"/>
    <lineage>
        <taxon>Eukaryota</taxon>
        <taxon>Metazoa</taxon>
        <taxon>Chordata</taxon>
        <taxon>Craniata</taxon>
        <taxon>Vertebrata</taxon>
        <taxon>Euteleostomi</taxon>
        <taxon>Actinopterygii</taxon>
        <taxon>Neopterygii</taxon>
        <taxon>Teleostei</taxon>
        <taxon>Neoteleostei</taxon>
        <taxon>Acanthomorphata</taxon>
        <taxon>Syngnathiaria</taxon>
        <taxon>Syngnathiformes</taxon>
        <taxon>Syngnathoidei</taxon>
        <taxon>Syngnathidae</taxon>
        <taxon>Hippocampus</taxon>
    </lineage>
</organism>
<dbReference type="STRING" id="109280.ENSHCOP00000001819"/>
<proteinExistence type="predicted"/>